<gene>
    <name evidence="3" type="ORF">HU200_014046</name>
</gene>
<dbReference type="AlphaFoldDB" id="A0A835FBR6"/>
<sequence>MVTASEDFGRVAAGLWEVERGRTGDGKEVYRARFGRGKVTAQRKGRERLWLSIDRGYIPPEYIDYGYISQRFDVYSLGVIIIKLMAGNQGYFAHSESPQERFIELVSENWKERLQAVTSSTSFEIDILRVRKCVEIALRCVKTERKERPFIKDIVHELEDLEADIKKKLLSCDHQMKLITAGQMFFQLPRKSGAFIAMSFYQELQKSSGSNILVVDPTIELRFPFEAGKDISCCLQLTNTTEDYIAFKIKTNQTKYITRPNKGFVPACSKCYVLVTLRAQEKAPANMQCNDMLLVHSANISKNQTVQTPDEFTDQYFHEKFMVGKAVEVVKLPIVYVSFD</sequence>
<dbReference type="Gene3D" id="1.10.510.10">
    <property type="entry name" value="Transferase(Phosphotransferase) domain 1"/>
    <property type="match status" value="1"/>
</dbReference>
<protein>
    <recommendedName>
        <fullName evidence="5">MSP domain-containing protein</fullName>
    </recommendedName>
</protein>
<dbReference type="GO" id="GO:0004672">
    <property type="term" value="F:protein kinase activity"/>
    <property type="evidence" value="ECO:0007669"/>
    <property type="project" value="InterPro"/>
</dbReference>
<dbReference type="EMBL" id="JACEFO010001380">
    <property type="protein sequence ID" value="KAF8737720.1"/>
    <property type="molecule type" value="Genomic_DNA"/>
</dbReference>
<dbReference type="Pfam" id="PF00635">
    <property type="entry name" value="Motile_Sperm"/>
    <property type="match status" value="1"/>
</dbReference>
<name>A0A835FBR6_9POAL</name>
<dbReference type="InterPro" id="IPR008962">
    <property type="entry name" value="PapD-like_sf"/>
</dbReference>
<evidence type="ECO:0000259" key="2">
    <source>
        <dbReference type="PROSITE" id="PS50202"/>
    </source>
</evidence>
<dbReference type="PANTHER" id="PTHR45707:SF46">
    <property type="entry name" value="PROTEIN KINASE DOMAIN-CONTAINING PROTEIN"/>
    <property type="match status" value="1"/>
</dbReference>
<evidence type="ECO:0008006" key="5">
    <source>
        <dbReference type="Google" id="ProtNLM"/>
    </source>
</evidence>
<dbReference type="SUPFAM" id="SSF49354">
    <property type="entry name" value="PapD-like"/>
    <property type="match status" value="1"/>
</dbReference>
<dbReference type="PANTHER" id="PTHR45707">
    <property type="entry name" value="C2 CALCIUM/LIPID-BINDING PLANT PHOSPHORIBOSYLTRANSFERASE FAMILY PROTEIN"/>
    <property type="match status" value="1"/>
</dbReference>
<comment type="caution">
    <text evidence="3">The sequence shown here is derived from an EMBL/GenBank/DDBJ whole genome shotgun (WGS) entry which is preliminary data.</text>
</comment>
<dbReference type="GO" id="GO:0005524">
    <property type="term" value="F:ATP binding"/>
    <property type="evidence" value="ECO:0007669"/>
    <property type="project" value="InterPro"/>
</dbReference>
<organism evidence="3 4">
    <name type="scientific">Digitaria exilis</name>
    <dbReference type="NCBI Taxonomy" id="1010633"/>
    <lineage>
        <taxon>Eukaryota</taxon>
        <taxon>Viridiplantae</taxon>
        <taxon>Streptophyta</taxon>
        <taxon>Embryophyta</taxon>
        <taxon>Tracheophyta</taxon>
        <taxon>Spermatophyta</taxon>
        <taxon>Magnoliopsida</taxon>
        <taxon>Liliopsida</taxon>
        <taxon>Poales</taxon>
        <taxon>Poaceae</taxon>
        <taxon>PACMAD clade</taxon>
        <taxon>Panicoideae</taxon>
        <taxon>Panicodae</taxon>
        <taxon>Paniceae</taxon>
        <taxon>Anthephorinae</taxon>
        <taxon>Digitaria</taxon>
    </lineage>
</organism>
<evidence type="ECO:0000313" key="3">
    <source>
        <dbReference type="EMBL" id="KAF8737720.1"/>
    </source>
</evidence>
<accession>A0A835FBR6</accession>
<keyword evidence="4" id="KW-1185">Reference proteome</keyword>
<feature type="domain" description="MSP" evidence="2">
    <location>
        <begin position="212"/>
        <end position="337"/>
    </location>
</feature>
<evidence type="ECO:0000259" key="1">
    <source>
        <dbReference type="PROSITE" id="PS50011"/>
    </source>
</evidence>
<dbReference type="OrthoDB" id="69842at2759"/>
<dbReference type="PROSITE" id="PS50202">
    <property type="entry name" value="MSP"/>
    <property type="match status" value="1"/>
</dbReference>
<dbReference type="InterPro" id="IPR000719">
    <property type="entry name" value="Prot_kinase_dom"/>
</dbReference>
<dbReference type="InterPro" id="IPR000535">
    <property type="entry name" value="MSP_dom"/>
</dbReference>
<feature type="domain" description="Protein kinase" evidence="1">
    <location>
        <begin position="1"/>
        <end position="159"/>
    </location>
</feature>
<dbReference type="Proteomes" id="UP000636709">
    <property type="component" value="Unassembled WGS sequence"/>
</dbReference>
<reference evidence="3" key="1">
    <citation type="submission" date="2020-07" db="EMBL/GenBank/DDBJ databases">
        <title>Genome sequence and genetic diversity analysis of an under-domesticated orphan crop, white fonio (Digitaria exilis).</title>
        <authorList>
            <person name="Bennetzen J.L."/>
            <person name="Chen S."/>
            <person name="Ma X."/>
            <person name="Wang X."/>
            <person name="Yssel A.E.J."/>
            <person name="Chaluvadi S.R."/>
            <person name="Johnson M."/>
            <person name="Gangashetty P."/>
            <person name="Hamidou F."/>
            <person name="Sanogo M.D."/>
            <person name="Zwaenepoel A."/>
            <person name="Wallace J."/>
            <person name="Van De Peer Y."/>
            <person name="Van Deynze A."/>
        </authorList>
    </citation>
    <scope>NUCLEOTIDE SEQUENCE</scope>
    <source>
        <tissue evidence="3">Leaves</tissue>
    </source>
</reference>
<dbReference type="Gene3D" id="2.60.40.10">
    <property type="entry name" value="Immunoglobulins"/>
    <property type="match status" value="1"/>
</dbReference>
<evidence type="ECO:0000313" key="4">
    <source>
        <dbReference type="Proteomes" id="UP000636709"/>
    </source>
</evidence>
<dbReference type="InterPro" id="IPR011009">
    <property type="entry name" value="Kinase-like_dom_sf"/>
</dbReference>
<dbReference type="Pfam" id="PF00069">
    <property type="entry name" value="Pkinase"/>
    <property type="match status" value="1"/>
</dbReference>
<dbReference type="PROSITE" id="PS50011">
    <property type="entry name" value="PROTEIN_KINASE_DOM"/>
    <property type="match status" value="1"/>
</dbReference>
<dbReference type="SUPFAM" id="SSF56112">
    <property type="entry name" value="Protein kinase-like (PK-like)"/>
    <property type="match status" value="1"/>
</dbReference>
<proteinExistence type="predicted"/>
<dbReference type="InterPro" id="IPR013783">
    <property type="entry name" value="Ig-like_fold"/>
</dbReference>